<evidence type="ECO:0000313" key="2">
    <source>
        <dbReference type="Proteomes" id="UP000540506"/>
    </source>
</evidence>
<sequence>MPTVALVDGGGTPLGTSYWHATVRRVLLGAAGARTRD</sequence>
<accession>A0A7W7RB55</accession>
<keyword evidence="2" id="KW-1185">Reference proteome</keyword>
<reference evidence="1 2" key="1">
    <citation type="submission" date="2020-08" db="EMBL/GenBank/DDBJ databases">
        <title>Sequencing the genomes of 1000 actinobacteria strains.</title>
        <authorList>
            <person name="Klenk H.-P."/>
        </authorList>
    </citation>
    <scope>NUCLEOTIDE SEQUENCE [LARGE SCALE GENOMIC DNA]</scope>
    <source>
        <strain evidence="1 2">DSM 41654</strain>
    </source>
</reference>
<dbReference type="EMBL" id="JACHJV010000003">
    <property type="protein sequence ID" value="MBB4928731.1"/>
    <property type="molecule type" value="Genomic_DNA"/>
</dbReference>
<organism evidence="1 2">
    <name type="scientific">Kitasatospora kifunensis</name>
    <name type="common">Streptomyces kifunensis</name>
    <dbReference type="NCBI Taxonomy" id="58351"/>
    <lineage>
        <taxon>Bacteria</taxon>
        <taxon>Bacillati</taxon>
        <taxon>Actinomycetota</taxon>
        <taxon>Actinomycetes</taxon>
        <taxon>Kitasatosporales</taxon>
        <taxon>Streptomycetaceae</taxon>
        <taxon>Kitasatospora</taxon>
    </lineage>
</organism>
<dbReference type="Proteomes" id="UP000540506">
    <property type="component" value="Unassembled WGS sequence"/>
</dbReference>
<dbReference type="AlphaFoldDB" id="A0A7W7RB55"/>
<proteinExistence type="predicted"/>
<name>A0A7W7RB55_KITKI</name>
<comment type="caution">
    <text evidence="1">The sequence shown here is derived from an EMBL/GenBank/DDBJ whole genome shotgun (WGS) entry which is preliminary data.</text>
</comment>
<protein>
    <submittedName>
        <fullName evidence="1">Uncharacterized protein</fullName>
    </submittedName>
</protein>
<gene>
    <name evidence="1" type="ORF">FHR34_007828</name>
</gene>
<evidence type="ECO:0000313" key="1">
    <source>
        <dbReference type="EMBL" id="MBB4928731.1"/>
    </source>
</evidence>